<name>A0A0X3NSS7_SCHSO</name>
<gene>
    <name evidence="1" type="ORF">TR160901</name>
</gene>
<proteinExistence type="predicted"/>
<reference evidence="1" key="1">
    <citation type="submission" date="2016-01" db="EMBL/GenBank/DDBJ databases">
        <title>Reference transcriptome for the parasite Schistocephalus solidus: insights into the molecular evolution of parasitism.</title>
        <authorList>
            <person name="Hebert F.O."/>
            <person name="Grambauer S."/>
            <person name="Barber I."/>
            <person name="Landry C.R."/>
            <person name="Aubin-Horth N."/>
        </authorList>
    </citation>
    <scope>NUCLEOTIDE SEQUENCE</scope>
</reference>
<evidence type="ECO:0000313" key="1">
    <source>
        <dbReference type="EMBL" id="JAP42180.1"/>
    </source>
</evidence>
<protein>
    <submittedName>
        <fullName evidence="1">Uncharacterized protein</fullName>
    </submittedName>
</protein>
<sequence length="147" mass="16671">MIWNRRSFQTVYLNLPTAVLQTSSKKLSRHRLISSPRPLGTTIHHVVSFLQTQKPCVSHLICLIPPPILHRHRYCCGSAPRHVSQSQISLIPLHHRRLIFPVVPQHAPIKLPSFGSRIHLLLSRTQSSSIHLIEQTALLTAHSLLYG</sequence>
<dbReference type="AlphaFoldDB" id="A0A0X3NSS7"/>
<accession>A0A0X3NSS7</accession>
<organism evidence="1">
    <name type="scientific">Schistocephalus solidus</name>
    <name type="common">Tapeworm</name>
    <dbReference type="NCBI Taxonomy" id="70667"/>
    <lineage>
        <taxon>Eukaryota</taxon>
        <taxon>Metazoa</taxon>
        <taxon>Spiralia</taxon>
        <taxon>Lophotrochozoa</taxon>
        <taxon>Platyhelminthes</taxon>
        <taxon>Cestoda</taxon>
        <taxon>Eucestoda</taxon>
        <taxon>Diphyllobothriidea</taxon>
        <taxon>Diphyllobothriidae</taxon>
        <taxon>Schistocephalus</taxon>
    </lineage>
</organism>
<dbReference type="EMBL" id="GEEE01021045">
    <property type="protein sequence ID" value="JAP42180.1"/>
    <property type="molecule type" value="Transcribed_RNA"/>
</dbReference>